<name>A0AAF0I7U2_9ENTE</name>
<accession>A0AAF0I7U2</accession>
<dbReference type="InterPro" id="IPR007085">
    <property type="entry name" value="DNA/pantothenate-metab_flavo_C"/>
</dbReference>
<feature type="domain" description="DNA/pantothenate metabolism flavoprotein C-terminal" evidence="1">
    <location>
        <begin position="2"/>
        <end position="103"/>
    </location>
</feature>
<sequence>MRVLVTAGGTSERIDDVRGITNFSTGRLGSLIADAYAEKENSDVTYIHGKTAILPKNQNIKKIEIESVDDLLNSLETCLKQTNFDIVVHSMAVSDYYLAGTASQDQVVASLAKASQANLVATDIQLQEALETSFKNASESAGKMSSDLGTVYMQLKQTPKVIGRIKALQPATTLVGFKLLVDVPESELISVATRLMAKNSCDYVLANDKTRISGDQHVGLLLTKDGTYTYFETKRDIAQGIVKETTQGRES</sequence>
<dbReference type="AlphaFoldDB" id="A0AAF0I7U2"/>
<evidence type="ECO:0000259" key="1">
    <source>
        <dbReference type="Pfam" id="PF04127"/>
    </source>
</evidence>
<dbReference type="GO" id="GO:0016874">
    <property type="term" value="F:ligase activity"/>
    <property type="evidence" value="ECO:0007669"/>
    <property type="project" value="UniProtKB-KW"/>
</dbReference>
<dbReference type="InterPro" id="IPR035929">
    <property type="entry name" value="CoaB-like_sf"/>
</dbReference>
<dbReference type="EMBL" id="CP110232">
    <property type="protein sequence ID" value="WEG73291.1"/>
    <property type="molecule type" value="Genomic_DNA"/>
</dbReference>
<proteinExistence type="predicted"/>
<gene>
    <name evidence="2" type="ORF">OL234_10205</name>
</gene>
<keyword evidence="3" id="KW-1185">Reference proteome</keyword>
<reference evidence="2" key="1">
    <citation type="submission" date="2022-10" db="EMBL/GenBank/DDBJ databases">
        <title>Vagococcus sp. isolated from poultry meat.</title>
        <authorList>
            <person name="Johansson P."/>
            <person name="Bjorkroth J."/>
        </authorList>
    </citation>
    <scope>NUCLEOTIDE SEQUENCE</scope>
    <source>
        <strain evidence="2">STAA11</strain>
    </source>
</reference>
<protein>
    <submittedName>
        <fullName evidence="2">Phosphopantothenate--cysteine ligase</fullName>
    </submittedName>
</protein>
<dbReference type="Proteomes" id="UP001179647">
    <property type="component" value="Chromosome"/>
</dbReference>
<dbReference type="SUPFAM" id="SSF102645">
    <property type="entry name" value="CoaB-like"/>
    <property type="match status" value="1"/>
</dbReference>
<dbReference type="GO" id="GO:0015937">
    <property type="term" value="P:coenzyme A biosynthetic process"/>
    <property type="evidence" value="ECO:0007669"/>
    <property type="project" value="UniProtKB-ARBA"/>
</dbReference>
<feature type="domain" description="DNA/pantothenate metabolism flavoprotein C-terminal" evidence="1">
    <location>
        <begin position="110"/>
        <end position="245"/>
    </location>
</feature>
<dbReference type="KEGG" id="vie:OL234_10205"/>
<dbReference type="Pfam" id="PF04127">
    <property type="entry name" value="DFP"/>
    <property type="match status" value="2"/>
</dbReference>
<evidence type="ECO:0000313" key="2">
    <source>
        <dbReference type="EMBL" id="WEG73291.1"/>
    </source>
</evidence>
<keyword evidence="2" id="KW-0436">Ligase</keyword>
<evidence type="ECO:0000313" key="3">
    <source>
        <dbReference type="Proteomes" id="UP001179647"/>
    </source>
</evidence>
<organism evidence="2 3">
    <name type="scientific">Vagococcus intermedius</name>
    <dbReference type="NCBI Taxonomy" id="2991418"/>
    <lineage>
        <taxon>Bacteria</taxon>
        <taxon>Bacillati</taxon>
        <taxon>Bacillota</taxon>
        <taxon>Bacilli</taxon>
        <taxon>Lactobacillales</taxon>
        <taxon>Enterococcaceae</taxon>
        <taxon>Vagococcus</taxon>
    </lineage>
</organism>
<dbReference type="Gene3D" id="3.40.50.10300">
    <property type="entry name" value="CoaB-like"/>
    <property type="match status" value="1"/>
</dbReference>
<dbReference type="RefSeq" id="WP_275469094.1">
    <property type="nucleotide sequence ID" value="NZ_CP110232.1"/>
</dbReference>